<evidence type="ECO:0000313" key="4">
    <source>
        <dbReference type="Proteomes" id="UP000525078"/>
    </source>
</evidence>
<name>A0A7J6HN04_CANSA</name>
<gene>
    <name evidence="2" type="ORF">F8388_023191</name>
    <name evidence="3" type="ORF">G4B88_028968</name>
</gene>
<dbReference type="PANTHER" id="PTHR47481:SF31">
    <property type="entry name" value="OS01G0873500 PROTEIN"/>
    <property type="match status" value="1"/>
</dbReference>
<comment type="caution">
    <text evidence="3">The sequence shown here is derived from an EMBL/GenBank/DDBJ whole genome shotgun (WGS) entry which is preliminary data.</text>
</comment>
<reference evidence="4 5" key="1">
    <citation type="journal article" date="2020" name="bioRxiv">
        <title>Sequence and annotation of 42 cannabis genomes reveals extensive copy number variation in cannabinoid synthesis and pathogen resistance genes.</title>
        <authorList>
            <person name="Mckernan K.J."/>
            <person name="Helbert Y."/>
            <person name="Kane L.T."/>
            <person name="Ebling H."/>
            <person name="Zhang L."/>
            <person name="Liu B."/>
            <person name="Eaton Z."/>
            <person name="Mclaughlin S."/>
            <person name="Kingan S."/>
            <person name="Baybayan P."/>
            <person name="Concepcion G."/>
            <person name="Jordan M."/>
            <person name="Riva A."/>
            <person name="Barbazuk W."/>
            <person name="Harkins T."/>
        </authorList>
    </citation>
    <scope>NUCLEOTIDE SEQUENCE [LARGE SCALE GENOMIC DNA]</scope>
    <source>
        <strain evidence="4 5">cv. Jamaican Lion 4</strain>
        <strain evidence="3">Father</strain>
        <strain evidence="2">Mother</strain>
        <tissue evidence="3">Leaf</tissue>
    </source>
</reference>
<evidence type="ECO:0008006" key="6">
    <source>
        <dbReference type="Google" id="ProtNLM"/>
    </source>
</evidence>
<evidence type="ECO:0000256" key="1">
    <source>
        <dbReference type="SAM" id="MobiDB-lite"/>
    </source>
</evidence>
<dbReference type="Proteomes" id="UP000525078">
    <property type="component" value="Unassembled WGS sequence"/>
</dbReference>
<feature type="region of interest" description="Disordered" evidence="1">
    <location>
        <begin position="1"/>
        <end position="20"/>
    </location>
</feature>
<keyword evidence="5" id="KW-1185">Reference proteome</keyword>
<protein>
    <recommendedName>
        <fullName evidence="6">Retrotransposon Copia-like N-terminal domain-containing protein</fullName>
    </recommendedName>
</protein>
<evidence type="ECO:0000313" key="5">
    <source>
        <dbReference type="Proteomes" id="UP000583929"/>
    </source>
</evidence>
<dbReference type="PANTHER" id="PTHR47481">
    <property type="match status" value="1"/>
</dbReference>
<accession>A0A7J6HN04</accession>
<feature type="compositionally biased region" description="Low complexity" evidence="1">
    <location>
        <begin position="8"/>
        <end position="20"/>
    </location>
</feature>
<proteinExistence type="predicted"/>
<dbReference type="AlphaFoldDB" id="A0A7J6HN04"/>
<dbReference type="EMBL" id="JAATIP010000014">
    <property type="protein sequence ID" value="KAF4393387.1"/>
    <property type="molecule type" value="Genomic_DNA"/>
</dbReference>
<dbReference type="Proteomes" id="UP000583929">
    <property type="component" value="Unassembled WGS sequence"/>
</dbReference>
<evidence type="ECO:0000313" key="3">
    <source>
        <dbReference type="EMBL" id="KAF4396654.1"/>
    </source>
</evidence>
<sequence>MDPRHPEPTAQTAAPTSATATAATPVLQPVQQWNPFQNSLNSSLTVRLDRTNFLAWKFQVIPTVIGHGLDDILLTGIAHVRVLVNGGPNPEFTIWKRKDQLLLSWLRSSMTETILSSLAQVVSMVTMAEGKQNK</sequence>
<dbReference type="EMBL" id="JAATIQ010000035">
    <property type="protein sequence ID" value="KAF4396654.1"/>
    <property type="molecule type" value="Genomic_DNA"/>
</dbReference>
<organism evidence="3 5">
    <name type="scientific">Cannabis sativa</name>
    <name type="common">Hemp</name>
    <name type="synonym">Marijuana</name>
    <dbReference type="NCBI Taxonomy" id="3483"/>
    <lineage>
        <taxon>Eukaryota</taxon>
        <taxon>Viridiplantae</taxon>
        <taxon>Streptophyta</taxon>
        <taxon>Embryophyta</taxon>
        <taxon>Tracheophyta</taxon>
        <taxon>Spermatophyta</taxon>
        <taxon>Magnoliopsida</taxon>
        <taxon>eudicotyledons</taxon>
        <taxon>Gunneridae</taxon>
        <taxon>Pentapetalae</taxon>
        <taxon>rosids</taxon>
        <taxon>fabids</taxon>
        <taxon>Rosales</taxon>
        <taxon>Cannabaceae</taxon>
        <taxon>Cannabis</taxon>
    </lineage>
</organism>
<evidence type="ECO:0000313" key="2">
    <source>
        <dbReference type="EMBL" id="KAF4393387.1"/>
    </source>
</evidence>